<feature type="transmembrane region" description="Helical" evidence="2">
    <location>
        <begin position="936"/>
        <end position="956"/>
    </location>
</feature>
<evidence type="ECO:0000313" key="4">
    <source>
        <dbReference type="Proteomes" id="UP000317046"/>
    </source>
</evidence>
<dbReference type="Gene3D" id="3.90.550.10">
    <property type="entry name" value="Spore Coat Polysaccharide Biosynthesis Protein SpsA, Chain A"/>
    <property type="match status" value="1"/>
</dbReference>
<reference evidence="3" key="1">
    <citation type="submission" date="2019-06" db="EMBL/GenBank/DDBJ databases">
        <title>Whole genome shotgun sequence of Cellulomonas cellasea NBRC 3753.</title>
        <authorList>
            <person name="Hosoyama A."/>
            <person name="Uohara A."/>
            <person name="Ohji S."/>
            <person name="Ichikawa N."/>
        </authorList>
    </citation>
    <scope>NUCLEOTIDE SEQUENCE [LARGE SCALE GENOMIC DNA]</scope>
    <source>
        <strain evidence="3">NBRC 3753</strain>
    </source>
</reference>
<accession>A0A4Y3L0T2</accession>
<evidence type="ECO:0000313" key="3">
    <source>
        <dbReference type="EMBL" id="GEA88648.1"/>
    </source>
</evidence>
<feature type="region of interest" description="Disordered" evidence="1">
    <location>
        <begin position="266"/>
        <end position="289"/>
    </location>
</feature>
<keyword evidence="4" id="KW-1185">Reference proteome</keyword>
<organism evidence="3 4">
    <name type="scientific">Cellulomonas cellasea</name>
    <dbReference type="NCBI Taxonomy" id="43670"/>
    <lineage>
        <taxon>Bacteria</taxon>
        <taxon>Bacillati</taxon>
        <taxon>Actinomycetota</taxon>
        <taxon>Actinomycetes</taxon>
        <taxon>Micrococcales</taxon>
        <taxon>Cellulomonadaceae</taxon>
        <taxon>Cellulomonas</taxon>
    </lineage>
</organism>
<proteinExistence type="predicted"/>
<comment type="caution">
    <text evidence="3">The sequence shown here is derived from an EMBL/GenBank/DDBJ whole genome shotgun (WGS) entry which is preliminary data.</text>
</comment>
<dbReference type="Proteomes" id="UP000317046">
    <property type="component" value="Unassembled WGS sequence"/>
</dbReference>
<feature type="transmembrane region" description="Helical" evidence="2">
    <location>
        <begin position="306"/>
        <end position="327"/>
    </location>
</feature>
<keyword evidence="2" id="KW-0472">Membrane</keyword>
<dbReference type="PANTHER" id="PTHR43685">
    <property type="entry name" value="GLYCOSYLTRANSFERASE"/>
    <property type="match status" value="1"/>
</dbReference>
<keyword evidence="2" id="KW-1133">Transmembrane helix</keyword>
<evidence type="ECO:0000256" key="1">
    <source>
        <dbReference type="SAM" id="MobiDB-lite"/>
    </source>
</evidence>
<protein>
    <recommendedName>
        <fullName evidence="5">Glycosyl transferase family 2</fullName>
    </recommendedName>
</protein>
<feature type="transmembrane region" description="Helical" evidence="2">
    <location>
        <begin position="727"/>
        <end position="757"/>
    </location>
</feature>
<dbReference type="EMBL" id="BJLR01000022">
    <property type="protein sequence ID" value="GEA88648.1"/>
    <property type="molecule type" value="Genomic_DNA"/>
</dbReference>
<name>A0A4Y3L0T2_9CELL</name>
<gene>
    <name evidence="3" type="ORF">CCE01nite_25970</name>
</gene>
<sequence>MTDFPLPLRAPSEPTPGATRLAPAVTAVVVTLGSTRYLPATLRAVGAQDVVPARVLVVDAGPHADEDVPRLARGAFAALGAAAPEIVELHVPGARTFGEAVRRALADVAPPSLVARPEREPDRTWLWLLHDDSAPEPAALSELLRAVEHAPSVAVAGVKQRTWTEPPRLLEVGVRTSRSGRRMTGIEESEVDQGQHDGREDVLGVGIAGALVRRDVWEELDGPDPALGPFGDGLDLSRRACLAGHRVVVVPAAVVRHAQAGYAGLRGRERPGADEDVDADGDGLADDADPRRSFAARRRALLHQRLVTAPLPLVPVVALLALVAGVVRALVRVATKEPLLAGTELTAPVGALLHPAAVARARRRGRTTRRLPRRALRPLQATWRDVWDEWRDRRLAGAEVRRTWRAPSELELRELAALATRRRVGLGALLVALAAATALGLGSLVGRAASGSSLVGPALVQASSDLGELTHAALARWVTGGLGDAGPADPLLVVLVPLTALLGGELARAVAVVLLGAVVLAGVGAWFAAGAATRSVGTRLWAAAVWAGAPALLLAVGDGRLGAVLAHAMLPWVALGVARAIGVQRRDSVLSGLATAQREPDEAVAEDASDARLAAGPRADAPGPSGDPEVSVAGLREQVADEEDVETTRPRGALPPRAPSAEPGDASGRSHTSEPLDEDVETTRPRRALPATGGDRVRASALAPAGAPTSPHVPGATVGPPPSAGSFAAAAGAALALLVVVAGAPVLLVPSALVLLVVAASAPRARGRVVLVLVPALVLLGPLLVEASERGAAGWRLLLADPGPALASERSAAWEQLLGVPATALAPALLPDVVRGPWPYMLGGAVLLTALLALLRGAPAARAVRVAWFAAAAGLATAAAGGVVQVAAADGDPVLPWAGTAVSFAGAGLLAAGVLGADGISARLARSTFGWRQPAVAVLAAVLGAVPVLCLASWAWQAREGDAVRLTALDRPVVPAVGQQSQAEPAASRVLALTDDADGVLTWQLLRDDGTQLVEVAASVTTRTLSGPVDAPELAEPDDATDEVQDVVARLAGATSGDVSGDLAALAVADVLVPGVPAAPTGGAPDAGDRDALERARAALVARLDATAGLERITENPSGAIWRVQPSAATRGATPVEVVQSWARVLAPGDDPAAGVAVASNGNAVDTRVESGAGDRLLVLAERADPGWRATLDGRPLRAVTDGWRQTFELGDDGGRLVVAHRDPERNPWLVAQGVVLLLTVLFALPLRRRKAGRR</sequence>
<feature type="transmembrane region" description="Helical" evidence="2">
    <location>
        <begin position="867"/>
        <end position="888"/>
    </location>
</feature>
<feature type="compositionally biased region" description="Acidic residues" evidence="1">
    <location>
        <begin position="274"/>
        <end position="287"/>
    </location>
</feature>
<dbReference type="InterPro" id="IPR050834">
    <property type="entry name" value="Glycosyltransf_2"/>
</dbReference>
<feature type="transmembrane region" description="Helical" evidence="2">
    <location>
        <begin position="506"/>
        <end position="528"/>
    </location>
</feature>
<dbReference type="AlphaFoldDB" id="A0A4Y3L0T2"/>
<dbReference type="InterPro" id="IPR029044">
    <property type="entry name" value="Nucleotide-diphossugar_trans"/>
</dbReference>
<evidence type="ECO:0008006" key="5">
    <source>
        <dbReference type="Google" id="ProtNLM"/>
    </source>
</evidence>
<feature type="transmembrane region" description="Helical" evidence="2">
    <location>
        <begin position="424"/>
        <end position="445"/>
    </location>
</feature>
<keyword evidence="2" id="KW-0812">Transmembrane</keyword>
<evidence type="ECO:0000256" key="2">
    <source>
        <dbReference type="SAM" id="Phobius"/>
    </source>
</evidence>
<feature type="region of interest" description="Disordered" evidence="1">
    <location>
        <begin position="638"/>
        <end position="698"/>
    </location>
</feature>
<dbReference type="PANTHER" id="PTHR43685:SF3">
    <property type="entry name" value="SLR2126 PROTEIN"/>
    <property type="match status" value="1"/>
</dbReference>
<feature type="transmembrane region" description="Helical" evidence="2">
    <location>
        <begin position="1229"/>
        <end position="1247"/>
    </location>
</feature>
<dbReference type="SUPFAM" id="SSF53448">
    <property type="entry name" value="Nucleotide-diphospho-sugar transferases"/>
    <property type="match status" value="1"/>
</dbReference>
<feature type="transmembrane region" description="Helical" evidence="2">
    <location>
        <begin position="540"/>
        <end position="557"/>
    </location>
</feature>
<dbReference type="RefSeq" id="WP_141372510.1">
    <property type="nucleotide sequence ID" value="NZ_BJLR01000022.1"/>
</dbReference>
<feature type="transmembrane region" description="Helical" evidence="2">
    <location>
        <begin position="894"/>
        <end position="915"/>
    </location>
</feature>
<feature type="transmembrane region" description="Helical" evidence="2">
    <location>
        <begin position="838"/>
        <end position="855"/>
    </location>
</feature>
<dbReference type="Pfam" id="PF13641">
    <property type="entry name" value="Glyco_tranf_2_3"/>
    <property type="match status" value="1"/>
</dbReference>
<feature type="transmembrane region" description="Helical" evidence="2">
    <location>
        <begin position="769"/>
        <end position="785"/>
    </location>
</feature>